<feature type="transmembrane region" description="Helical" evidence="6">
    <location>
        <begin position="148"/>
        <end position="166"/>
    </location>
</feature>
<feature type="transmembrane region" description="Helical" evidence="6">
    <location>
        <begin position="257"/>
        <end position="277"/>
    </location>
</feature>
<evidence type="ECO:0000313" key="9">
    <source>
        <dbReference type="Proteomes" id="UP001432322"/>
    </source>
</evidence>
<feature type="transmembrane region" description="Helical" evidence="6">
    <location>
        <begin position="345"/>
        <end position="366"/>
    </location>
</feature>
<evidence type="ECO:0000256" key="5">
    <source>
        <dbReference type="SAM" id="MobiDB-lite"/>
    </source>
</evidence>
<gene>
    <name evidence="8" type="ORF">PFISCL1PPCAC_15132</name>
</gene>
<reference evidence="8" key="1">
    <citation type="submission" date="2023-10" db="EMBL/GenBank/DDBJ databases">
        <title>Genome assembly of Pristionchus species.</title>
        <authorList>
            <person name="Yoshida K."/>
            <person name="Sommer R.J."/>
        </authorList>
    </citation>
    <scope>NUCLEOTIDE SEQUENCE</scope>
    <source>
        <strain evidence="8">RS5133</strain>
    </source>
</reference>
<feature type="region of interest" description="Disordered" evidence="5">
    <location>
        <begin position="530"/>
        <end position="558"/>
    </location>
</feature>
<dbReference type="InterPro" id="IPR005828">
    <property type="entry name" value="MFS_sugar_transport-like"/>
</dbReference>
<evidence type="ECO:0000256" key="4">
    <source>
        <dbReference type="ARBA" id="ARBA00023136"/>
    </source>
</evidence>
<feature type="compositionally biased region" description="Polar residues" evidence="5">
    <location>
        <begin position="541"/>
        <end position="558"/>
    </location>
</feature>
<feature type="transmembrane region" description="Helical" evidence="6">
    <location>
        <begin position="203"/>
        <end position="219"/>
    </location>
</feature>
<accession>A0AAV5W0L0</accession>
<feature type="transmembrane region" description="Helical" evidence="6">
    <location>
        <begin position="66"/>
        <end position="86"/>
    </location>
</feature>
<dbReference type="PROSITE" id="PS50850">
    <property type="entry name" value="MFS"/>
    <property type="match status" value="1"/>
</dbReference>
<dbReference type="EMBL" id="BTSY01000004">
    <property type="protein sequence ID" value="GMT23835.1"/>
    <property type="molecule type" value="Genomic_DNA"/>
</dbReference>
<feature type="transmembrane region" description="Helical" evidence="6">
    <location>
        <begin position="409"/>
        <end position="428"/>
    </location>
</feature>
<feature type="transmembrane region" description="Helical" evidence="6">
    <location>
        <begin position="500"/>
        <end position="521"/>
    </location>
</feature>
<feature type="compositionally biased region" description="Low complexity" evidence="5">
    <location>
        <begin position="7"/>
        <end position="21"/>
    </location>
</feature>
<dbReference type="Pfam" id="PF00083">
    <property type="entry name" value="Sugar_tr"/>
    <property type="match status" value="1"/>
</dbReference>
<dbReference type="InterPro" id="IPR036259">
    <property type="entry name" value="MFS_trans_sf"/>
</dbReference>
<comment type="subcellular location">
    <subcellularLocation>
        <location evidence="1">Membrane</location>
        <topology evidence="1">Multi-pass membrane protein</topology>
    </subcellularLocation>
</comment>
<keyword evidence="4 6" id="KW-0472">Membrane</keyword>
<dbReference type="Gene3D" id="1.20.1250.20">
    <property type="entry name" value="MFS general substrate transporter like domains"/>
    <property type="match status" value="1"/>
</dbReference>
<keyword evidence="2 6" id="KW-0812">Transmembrane</keyword>
<comment type="caution">
    <text evidence="8">The sequence shown here is derived from an EMBL/GenBank/DDBJ whole genome shotgun (WGS) entry which is preliminary data.</text>
</comment>
<evidence type="ECO:0000313" key="8">
    <source>
        <dbReference type="EMBL" id="GMT23835.1"/>
    </source>
</evidence>
<evidence type="ECO:0000256" key="1">
    <source>
        <dbReference type="ARBA" id="ARBA00004141"/>
    </source>
</evidence>
<keyword evidence="3 6" id="KW-1133">Transmembrane helix</keyword>
<evidence type="ECO:0000256" key="6">
    <source>
        <dbReference type="SAM" id="Phobius"/>
    </source>
</evidence>
<dbReference type="GO" id="GO:0016020">
    <property type="term" value="C:membrane"/>
    <property type="evidence" value="ECO:0007669"/>
    <property type="project" value="UniProtKB-SubCell"/>
</dbReference>
<sequence>MSTHNTPSSSSSSSQPLLLPSNYDPPPVYEIPSEDPVSTPESPVKQEEEKKNVDSFLRLSWYCARILLLSEFILLGSAGNMVYLVYAGAAPKSVPCVGDGFTIPDICKIPKEDRSNFTCTYQPEYEFYSLNVEFKYFCEETSTVKMTVSFQMAGILFGALFWGFFADAKGRRLALMITFSVTIVLSILNAMVTSLIMFNVVRTIHAFFNGGALIVYGVYKMEHVPRQHRFLISSLIAWAPNYILITILAWLSRDWRTYQLVIVAASLPAFPFFYFTYESPRWLIQRGKIQEARIVLERMQEIDGVSEAKREDMQKMIDEEHEKFLARERKAKNYNITHLFRHADMALATMILSIGVMITSMIGYGLMFNLETLSGSLYLNSIYLGLMRWALNITTGIVDFKVKWAGRKLFHTIGQGIVAIGLFMLGWTHLNGKEHGMEEVVRISTLFSAAFVSQTFISKGMLAMEYFPTVVRNSAMSFKTTFSRLGAVIAPQIFLLPLPWMPYAFLCILALIDTAAFLIFIPETKGKPLPETMPEKKKKGTNNLANLPIQSQNQFQKA</sequence>
<protein>
    <recommendedName>
        <fullName evidence="7">Major facilitator superfamily (MFS) profile domain-containing protein</fullName>
    </recommendedName>
</protein>
<evidence type="ECO:0000256" key="3">
    <source>
        <dbReference type="ARBA" id="ARBA00022989"/>
    </source>
</evidence>
<dbReference type="PANTHER" id="PTHR24064">
    <property type="entry name" value="SOLUTE CARRIER FAMILY 22 MEMBER"/>
    <property type="match status" value="1"/>
</dbReference>
<proteinExistence type="predicted"/>
<name>A0AAV5W0L0_9BILA</name>
<evidence type="ECO:0000259" key="7">
    <source>
        <dbReference type="PROSITE" id="PS50850"/>
    </source>
</evidence>
<dbReference type="SUPFAM" id="SSF103473">
    <property type="entry name" value="MFS general substrate transporter"/>
    <property type="match status" value="1"/>
</dbReference>
<feature type="domain" description="Major facilitator superfamily (MFS) profile" evidence="7">
    <location>
        <begin position="72"/>
        <end position="525"/>
    </location>
</feature>
<feature type="region of interest" description="Disordered" evidence="5">
    <location>
        <begin position="1"/>
        <end position="49"/>
    </location>
</feature>
<feature type="transmembrane region" description="Helical" evidence="6">
    <location>
        <begin position="173"/>
        <end position="197"/>
    </location>
</feature>
<keyword evidence="9" id="KW-1185">Reference proteome</keyword>
<feature type="transmembrane region" description="Helical" evidence="6">
    <location>
        <begin position="440"/>
        <end position="464"/>
    </location>
</feature>
<dbReference type="AlphaFoldDB" id="A0AAV5W0L0"/>
<organism evidence="8 9">
    <name type="scientific">Pristionchus fissidentatus</name>
    <dbReference type="NCBI Taxonomy" id="1538716"/>
    <lineage>
        <taxon>Eukaryota</taxon>
        <taxon>Metazoa</taxon>
        <taxon>Ecdysozoa</taxon>
        <taxon>Nematoda</taxon>
        <taxon>Chromadorea</taxon>
        <taxon>Rhabditida</taxon>
        <taxon>Rhabditina</taxon>
        <taxon>Diplogasteromorpha</taxon>
        <taxon>Diplogasteroidea</taxon>
        <taxon>Neodiplogasteridae</taxon>
        <taxon>Pristionchus</taxon>
    </lineage>
</organism>
<feature type="transmembrane region" description="Helical" evidence="6">
    <location>
        <begin position="231"/>
        <end position="251"/>
    </location>
</feature>
<dbReference type="GO" id="GO:0022857">
    <property type="term" value="F:transmembrane transporter activity"/>
    <property type="evidence" value="ECO:0007669"/>
    <property type="project" value="InterPro"/>
</dbReference>
<dbReference type="Proteomes" id="UP001432322">
    <property type="component" value="Unassembled WGS sequence"/>
</dbReference>
<evidence type="ECO:0000256" key="2">
    <source>
        <dbReference type="ARBA" id="ARBA00022692"/>
    </source>
</evidence>
<dbReference type="InterPro" id="IPR020846">
    <property type="entry name" value="MFS_dom"/>
</dbReference>